<dbReference type="EMBL" id="VNJK01000001">
    <property type="protein sequence ID" value="TVX93304.1"/>
    <property type="molecule type" value="Genomic_DNA"/>
</dbReference>
<dbReference type="AlphaFoldDB" id="A0A559J096"/>
<reference evidence="2 3" key="1">
    <citation type="submission" date="2019-07" db="EMBL/GenBank/DDBJ databases">
        <authorList>
            <person name="Kim J."/>
        </authorList>
    </citation>
    <scope>NUCLEOTIDE SEQUENCE [LARGE SCALE GENOMIC DNA]</scope>
    <source>
        <strain evidence="2 3">N4</strain>
    </source>
</reference>
<comment type="caution">
    <text evidence="2">The sequence shown here is derived from an EMBL/GenBank/DDBJ whole genome shotgun (WGS) entry which is preliminary data.</text>
</comment>
<protein>
    <submittedName>
        <fullName evidence="2">Uncharacterized protein</fullName>
    </submittedName>
</protein>
<dbReference type="Proteomes" id="UP000318102">
    <property type="component" value="Unassembled WGS sequence"/>
</dbReference>
<proteinExistence type="predicted"/>
<accession>A0A559J096</accession>
<organism evidence="2 3">
    <name type="scientific">Paenibacillus agilis</name>
    <dbReference type="NCBI Taxonomy" id="3020863"/>
    <lineage>
        <taxon>Bacteria</taxon>
        <taxon>Bacillati</taxon>
        <taxon>Bacillota</taxon>
        <taxon>Bacilli</taxon>
        <taxon>Bacillales</taxon>
        <taxon>Paenibacillaceae</taxon>
        <taxon>Paenibacillus</taxon>
    </lineage>
</organism>
<name>A0A559J096_9BACL</name>
<keyword evidence="3" id="KW-1185">Reference proteome</keyword>
<feature type="chain" id="PRO_5039253674" evidence="1">
    <location>
        <begin position="28"/>
        <end position="141"/>
    </location>
</feature>
<feature type="signal peptide" evidence="1">
    <location>
        <begin position="1"/>
        <end position="27"/>
    </location>
</feature>
<evidence type="ECO:0000313" key="3">
    <source>
        <dbReference type="Proteomes" id="UP000318102"/>
    </source>
</evidence>
<gene>
    <name evidence="2" type="ORF">FPZ44_09685</name>
</gene>
<keyword evidence="1" id="KW-0732">Signal</keyword>
<evidence type="ECO:0000256" key="1">
    <source>
        <dbReference type="SAM" id="SignalP"/>
    </source>
</evidence>
<sequence length="141" mass="15694">MSLRKKARTRIFLLLLTLVCIIPLATASALGDPPVTSQSGDGKWNWIGEDRLTRLGPNFYVSSPTVNSTGGDFRVCSTAHDYYTLYEADSVPNPADLVWTEKTGSDGCAVWRKIGRFVDGDNRKAEFYIIGSKAAYVWFYD</sequence>
<evidence type="ECO:0000313" key="2">
    <source>
        <dbReference type="EMBL" id="TVX93304.1"/>
    </source>
</evidence>
<dbReference type="RefSeq" id="WP_144989658.1">
    <property type="nucleotide sequence ID" value="NZ_VNJK01000001.1"/>
</dbReference>
<dbReference type="OrthoDB" id="2912061at2"/>